<evidence type="ECO:0000256" key="8">
    <source>
        <dbReference type="SAM" id="Phobius"/>
    </source>
</evidence>
<dbReference type="Pfam" id="PF00378">
    <property type="entry name" value="ECH_1"/>
    <property type="match status" value="1"/>
</dbReference>
<dbReference type="CDD" id="cd06558">
    <property type="entry name" value="crotonase-like"/>
    <property type="match status" value="1"/>
</dbReference>
<evidence type="ECO:0000256" key="6">
    <source>
        <dbReference type="ARBA" id="ARBA00023098"/>
    </source>
</evidence>
<evidence type="ECO:0000259" key="10">
    <source>
        <dbReference type="Pfam" id="PF02737"/>
    </source>
</evidence>
<evidence type="ECO:0000256" key="3">
    <source>
        <dbReference type="ARBA" id="ARBA00022963"/>
    </source>
</evidence>
<name>A0A840DYI3_9BACT</name>
<organism evidence="11 12">
    <name type="scientific">Neolewinella aquimaris</name>
    <dbReference type="NCBI Taxonomy" id="1835722"/>
    <lineage>
        <taxon>Bacteria</taxon>
        <taxon>Pseudomonadati</taxon>
        <taxon>Bacteroidota</taxon>
        <taxon>Saprospiria</taxon>
        <taxon>Saprospirales</taxon>
        <taxon>Lewinellaceae</taxon>
        <taxon>Neolewinella</taxon>
    </lineage>
</organism>
<dbReference type="SUPFAM" id="SSF48179">
    <property type="entry name" value="6-phosphogluconate dehydrogenase C-terminal domain-like"/>
    <property type="match status" value="2"/>
</dbReference>
<keyword evidence="2" id="KW-0276">Fatty acid metabolism</keyword>
<evidence type="ECO:0000256" key="2">
    <source>
        <dbReference type="ARBA" id="ARBA00022832"/>
    </source>
</evidence>
<dbReference type="InterPro" id="IPR029045">
    <property type="entry name" value="ClpP/crotonase-like_dom_sf"/>
</dbReference>
<evidence type="ECO:0000313" key="12">
    <source>
        <dbReference type="Proteomes" id="UP000576209"/>
    </source>
</evidence>
<dbReference type="RefSeq" id="WP_183494567.1">
    <property type="nucleotide sequence ID" value="NZ_JACIFF010000002.1"/>
</dbReference>
<dbReference type="PANTHER" id="PTHR48075:SF7">
    <property type="entry name" value="3-HYDROXYACYL-COA DEHYDROGENASE-RELATED"/>
    <property type="match status" value="1"/>
</dbReference>
<dbReference type="Pfam" id="PF00725">
    <property type="entry name" value="3HCDH"/>
    <property type="match status" value="2"/>
</dbReference>
<evidence type="ECO:0000256" key="5">
    <source>
        <dbReference type="ARBA" id="ARBA00023027"/>
    </source>
</evidence>
<dbReference type="Gene3D" id="1.10.1040.50">
    <property type="match status" value="1"/>
</dbReference>
<keyword evidence="8" id="KW-0472">Membrane</keyword>
<feature type="domain" description="3-hydroxyacyl-CoA dehydrogenase C-terminal" evidence="9">
    <location>
        <begin position="205"/>
        <end position="304"/>
    </location>
</feature>
<keyword evidence="8" id="KW-1133">Transmembrane helix</keyword>
<dbReference type="EMBL" id="JACIFF010000002">
    <property type="protein sequence ID" value="MBB4078314.1"/>
    <property type="molecule type" value="Genomic_DNA"/>
</dbReference>
<gene>
    <name evidence="11" type="ORF">GGR28_000927</name>
</gene>
<dbReference type="UniPathway" id="UPA00659"/>
<reference evidence="11 12" key="1">
    <citation type="submission" date="2020-08" db="EMBL/GenBank/DDBJ databases">
        <title>Genomic Encyclopedia of Type Strains, Phase IV (KMG-IV): sequencing the most valuable type-strain genomes for metagenomic binning, comparative biology and taxonomic classification.</title>
        <authorList>
            <person name="Goeker M."/>
        </authorList>
    </citation>
    <scope>NUCLEOTIDE SEQUENCE [LARGE SCALE GENOMIC DNA]</scope>
    <source>
        <strain evidence="11 12">DSM 105137</strain>
    </source>
</reference>
<dbReference type="InterPro" id="IPR008927">
    <property type="entry name" value="6-PGluconate_DH-like_C_sf"/>
</dbReference>
<evidence type="ECO:0000313" key="11">
    <source>
        <dbReference type="EMBL" id="MBB4078314.1"/>
    </source>
</evidence>
<dbReference type="InterPro" id="IPR001753">
    <property type="entry name" value="Enoyl-CoA_hydra/iso"/>
</dbReference>
<accession>A0A840DYI3</accession>
<evidence type="ECO:0000259" key="9">
    <source>
        <dbReference type="Pfam" id="PF00725"/>
    </source>
</evidence>
<evidence type="ECO:0000256" key="4">
    <source>
        <dbReference type="ARBA" id="ARBA00023002"/>
    </source>
</evidence>
<comment type="pathway">
    <text evidence="1">Lipid metabolism; fatty acid beta-oxidation.</text>
</comment>
<dbReference type="GO" id="GO:0070403">
    <property type="term" value="F:NAD+ binding"/>
    <property type="evidence" value="ECO:0007669"/>
    <property type="project" value="InterPro"/>
</dbReference>
<dbReference type="PANTHER" id="PTHR48075">
    <property type="entry name" value="3-HYDROXYACYL-COA DEHYDROGENASE FAMILY PROTEIN"/>
    <property type="match status" value="1"/>
</dbReference>
<keyword evidence="4 11" id="KW-0560">Oxidoreductase</keyword>
<keyword evidence="6" id="KW-0443">Lipid metabolism</keyword>
<dbReference type="GO" id="GO:0003857">
    <property type="term" value="F:(3S)-3-hydroxyacyl-CoA dehydrogenase (NAD+) activity"/>
    <property type="evidence" value="ECO:0007669"/>
    <property type="project" value="UniProtKB-EC"/>
</dbReference>
<dbReference type="SUPFAM" id="SSF51735">
    <property type="entry name" value="NAD(P)-binding Rossmann-fold domains"/>
    <property type="match status" value="1"/>
</dbReference>
<keyword evidence="12" id="KW-1185">Reference proteome</keyword>
<dbReference type="InterPro" id="IPR006108">
    <property type="entry name" value="3HC_DH_C"/>
</dbReference>
<dbReference type="Pfam" id="PF02737">
    <property type="entry name" value="3HCDH_N"/>
    <property type="match status" value="1"/>
</dbReference>
<dbReference type="Gene3D" id="3.40.50.720">
    <property type="entry name" value="NAD(P)-binding Rossmann-like Domain"/>
    <property type="match status" value="1"/>
</dbReference>
<dbReference type="GO" id="GO:0006635">
    <property type="term" value="P:fatty acid beta-oxidation"/>
    <property type="evidence" value="ECO:0007669"/>
    <property type="project" value="UniProtKB-UniPathway"/>
</dbReference>
<keyword evidence="8" id="KW-0812">Transmembrane</keyword>
<feature type="domain" description="3-hydroxyacyl-CoA dehydrogenase NAD binding" evidence="10">
    <location>
        <begin position="12"/>
        <end position="202"/>
    </location>
</feature>
<evidence type="ECO:0000256" key="7">
    <source>
        <dbReference type="ARBA" id="ARBA00049556"/>
    </source>
</evidence>
<feature type="transmembrane region" description="Helical" evidence="8">
    <location>
        <begin position="12"/>
        <end position="33"/>
    </location>
</feature>
<dbReference type="EC" id="1.1.1.35" evidence="11"/>
<dbReference type="Gene3D" id="3.90.226.10">
    <property type="entry name" value="2-enoyl-CoA Hydratase, Chain A, domain 1"/>
    <property type="match status" value="1"/>
</dbReference>
<proteinExistence type="predicted"/>
<dbReference type="Proteomes" id="UP000576209">
    <property type="component" value="Unassembled WGS sequence"/>
</dbReference>
<dbReference type="InterPro" id="IPR036291">
    <property type="entry name" value="NAD(P)-bd_dom_sf"/>
</dbReference>
<comment type="caution">
    <text evidence="11">The sequence shown here is derived from an EMBL/GenBank/DDBJ whole genome shotgun (WGS) entry which is preliminary data.</text>
</comment>
<dbReference type="InterPro" id="IPR006176">
    <property type="entry name" value="3-OHacyl-CoA_DH_NAD-bd"/>
</dbReference>
<sequence length="799" mass="88662">MTKNTNRHIRRVAVLGSGVMGSGIASHFANIGLEVLMLDILPREMDATETNPAVRNSVATKALQTAIKSKPAPLYRKDFAQRITVGNFTDDMDKLGDYDWIIEVVVERLDIKRKVLGEVDKVRRKGSLITTNTSGIPIRMIQEGMSEDFRQHFCGTHFFNPARYLRLFEIIPGPDTKQEVLDFFMRYGDLYLGKTTVMAKDTPAFIGNRIGVYSMARIYALTDELDLRIETVDKLTGPAIGRPKTGTFRLGDLVGHDTAAHVMTGIRENAPDDEARDVMNIPAYYQFLIDKEFLGNKSGQGFYKKITDEEGNRQILGLNLKTLEYEPSQREDLASLKLAKQIDDPKKRVKALFGADDKGGELVRRSLAGLFAYAANRIPEVSDNLYSIDDAMRAGYAWKMGPFEYWDAVGLQAGIDAAESDGNTVAQWVKDMQAAGHGSFYKQEDGKLKYYDIDSKSYRVKPGTEEFIILDNLRDRTPVYQNSEVTLHDIGDGVACLEFTSAYNSIGEGVLRGYQEAITKLEEEGWRGMVLGNNADNFSVGANLMMIAQLAYQQEFEELNMAVNLFQQSVMRLRYSSIPVIAATQGYVFGGGCESLMHCDGGAVAAESYIGLVEAGIGLIPAGAGTKEFALRTSDSFFEGDVMIPTLIERFKTIAMAAVSTSAHEAYDHGYLIKGRDKVVVNKDRNIAEAKRMALDLADDGYTMPQQRSDVTVLGRGGLAALYAAANELKRGRFASDHDIKIAKKVAWVLCGGDLTGTQQVSEQYLLDIEREAFLSLCGEQKTLERIQHMLQTNKPLRN</sequence>
<protein>
    <submittedName>
        <fullName evidence="11">3-hydroxyacyl-CoA dehydrogenase</fullName>
        <ecNumber evidence="11">1.1.1.35</ecNumber>
    </submittedName>
</protein>
<comment type="catalytic activity">
    <reaction evidence="7">
        <text>a (3S)-3-hydroxyacyl-CoA + NAD(+) = a 3-oxoacyl-CoA + NADH + H(+)</text>
        <dbReference type="Rhea" id="RHEA:22432"/>
        <dbReference type="ChEBI" id="CHEBI:15378"/>
        <dbReference type="ChEBI" id="CHEBI:57318"/>
        <dbReference type="ChEBI" id="CHEBI:57540"/>
        <dbReference type="ChEBI" id="CHEBI:57945"/>
        <dbReference type="ChEBI" id="CHEBI:90726"/>
        <dbReference type="EC" id="1.1.1.35"/>
    </reaction>
</comment>
<dbReference type="AlphaFoldDB" id="A0A840DYI3"/>
<keyword evidence="3" id="KW-0442">Lipid degradation</keyword>
<evidence type="ECO:0000256" key="1">
    <source>
        <dbReference type="ARBA" id="ARBA00005005"/>
    </source>
</evidence>
<feature type="domain" description="3-hydroxyacyl-CoA dehydrogenase C-terminal" evidence="9">
    <location>
        <begin position="364"/>
        <end position="424"/>
    </location>
</feature>
<keyword evidence="5" id="KW-0520">NAD</keyword>
<dbReference type="SUPFAM" id="SSF52096">
    <property type="entry name" value="ClpP/crotonase"/>
    <property type="match status" value="1"/>
</dbReference>